<keyword evidence="2" id="KW-0449">Lipoprotein</keyword>
<dbReference type="Proteomes" id="UP001595988">
    <property type="component" value="Unassembled WGS sequence"/>
</dbReference>
<dbReference type="Gene3D" id="3.30.1830.10">
    <property type="entry name" value="YehR-like"/>
    <property type="match status" value="1"/>
</dbReference>
<evidence type="ECO:0000256" key="1">
    <source>
        <dbReference type="SAM" id="SignalP"/>
    </source>
</evidence>
<keyword evidence="3" id="KW-1185">Reference proteome</keyword>
<reference evidence="3" key="1">
    <citation type="journal article" date="2019" name="Int. J. Syst. Evol. Microbiol.">
        <title>The Global Catalogue of Microorganisms (GCM) 10K type strain sequencing project: providing services to taxonomists for standard genome sequencing and annotation.</title>
        <authorList>
            <consortium name="The Broad Institute Genomics Platform"/>
            <consortium name="The Broad Institute Genome Sequencing Center for Infectious Disease"/>
            <person name="Wu L."/>
            <person name="Ma J."/>
        </authorList>
    </citation>
    <scope>NUCLEOTIDE SEQUENCE [LARGE SCALE GENOMIC DNA]</scope>
    <source>
        <strain evidence="3">CCUG 37257</strain>
    </source>
</reference>
<evidence type="ECO:0000313" key="2">
    <source>
        <dbReference type="EMBL" id="MFC4663795.1"/>
    </source>
</evidence>
<sequence>MIKQKTFRIIGMLALLVALAGLMACNSEETVTLQSEQNGVIMKITYVAEGDEVIEQSTESEIPYSSLMVTTKEEAQAILDPIVDEIQGTEGLEHNIDYQDDKAIETMTIDYTTADLSEISALPGSTFEGEEGADTVSLEQSVEMMESQGFEVVE</sequence>
<feature type="signal peptide" evidence="1">
    <location>
        <begin position="1"/>
        <end position="20"/>
    </location>
</feature>
<dbReference type="Pfam" id="PF06998">
    <property type="entry name" value="DUF1307"/>
    <property type="match status" value="1"/>
</dbReference>
<protein>
    <submittedName>
        <fullName evidence="2">YehR family lipoprotein</fullName>
    </submittedName>
</protein>
<evidence type="ECO:0000313" key="3">
    <source>
        <dbReference type="Proteomes" id="UP001595988"/>
    </source>
</evidence>
<dbReference type="PIRSF" id="PIRSF006187">
    <property type="entry name" value="DUF1307"/>
    <property type="match status" value="1"/>
</dbReference>
<feature type="chain" id="PRO_5046556627" evidence="1">
    <location>
        <begin position="21"/>
        <end position="154"/>
    </location>
</feature>
<proteinExistence type="predicted"/>
<dbReference type="SUPFAM" id="SSF160704">
    <property type="entry name" value="YehR-like"/>
    <property type="match status" value="1"/>
</dbReference>
<dbReference type="PROSITE" id="PS51257">
    <property type="entry name" value="PROKAR_LIPOPROTEIN"/>
    <property type="match status" value="1"/>
</dbReference>
<name>A0ABV9K132_9BACI</name>
<comment type="caution">
    <text evidence="2">The sequence shown here is derived from an EMBL/GenBank/DDBJ whole genome shotgun (WGS) entry which is preliminary data.</text>
</comment>
<keyword evidence="1" id="KW-0732">Signal</keyword>
<dbReference type="RefSeq" id="WP_379542526.1">
    <property type="nucleotide sequence ID" value="NZ_JBHSFT010000045.1"/>
</dbReference>
<dbReference type="InterPro" id="IPR036699">
    <property type="entry name" value="YehR-like_sf"/>
</dbReference>
<dbReference type="EMBL" id="JBHSFT010000045">
    <property type="protein sequence ID" value="MFC4663795.1"/>
    <property type="molecule type" value="Genomic_DNA"/>
</dbReference>
<organism evidence="2 3">
    <name type="scientific">Oceanobacillus aidingensis</name>
    <dbReference type="NCBI Taxonomy" id="645964"/>
    <lineage>
        <taxon>Bacteria</taxon>
        <taxon>Bacillati</taxon>
        <taxon>Bacillota</taxon>
        <taxon>Bacilli</taxon>
        <taxon>Bacillales</taxon>
        <taxon>Bacillaceae</taxon>
        <taxon>Oceanobacillus</taxon>
    </lineage>
</organism>
<dbReference type="InterPro" id="IPR009736">
    <property type="entry name" value="DUF1307"/>
</dbReference>
<accession>A0ABV9K132</accession>
<gene>
    <name evidence="2" type="ORF">ACFO3P_16580</name>
</gene>